<reference evidence="1 2" key="1">
    <citation type="submission" date="2018-08" db="EMBL/GenBank/DDBJ databases">
        <title>A genome reference for cultivated species of the human gut microbiota.</title>
        <authorList>
            <person name="Zou Y."/>
            <person name="Xue W."/>
            <person name="Luo G."/>
        </authorList>
    </citation>
    <scope>NUCLEOTIDE SEQUENCE [LARGE SCALE GENOMIC DNA]</scope>
    <source>
        <strain evidence="1 2">AF12-11</strain>
    </source>
</reference>
<evidence type="ECO:0000313" key="1">
    <source>
        <dbReference type="EMBL" id="RGW55676.1"/>
    </source>
</evidence>
<organism evidence="1 2">
    <name type="scientific">Dorea formicigenerans</name>
    <dbReference type="NCBI Taxonomy" id="39486"/>
    <lineage>
        <taxon>Bacteria</taxon>
        <taxon>Bacillati</taxon>
        <taxon>Bacillota</taxon>
        <taxon>Clostridia</taxon>
        <taxon>Lachnospirales</taxon>
        <taxon>Lachnospiraceae</taxon>
        <taxon>Dorea</taxon>
    </lineage>
</organism>
<protein>
    <submittedName>
        <fullName evidence="1">Uncharacterized protein</fullName>
    </submittedName>
</protein>
<comment type="caution">
    <text evidence="1">The sequence shown here is derived from an EMBL/GenBank/DDBJ whole genome shotgun (WGS) entry which is preliminary data.</text>
</comment>
<evidence type="ECO:0000313" key="2">
    <source>
        <dbReference type="Proteomes" id="UP000266376"/>
    </source>
</evidence>
<sequence length="107" mass="12622">MRYYRRLYWGEDLKKKKEKIIRRLNTGKLQRDIYVLVLPEHGSNQLEIYNAALFLQPHFPNDDFFVVGIVRGYEAALELVEEIAGEVYEQTGAADIRTYLLEREQEG</sequence>
<name>A0A395XU99_9FIRM</name>
<accession>A0A395XU99</accession>
<proteinExistence type="predicted"/>
<dbReference type="AlphaFoldDB" id="A0A395XU99"/>
<dbReference type="Proteomes" id="UP000266376">
    <property type="component" value="Unassembled WGS sequence"/>
</dbReference>
<gene>
    <name evidence="1" type="ORF">DWV67_00990</name>
</gene>
<dbReference type="EMBL" id="QSAJ01000002">
    <property type="protein sequence ID" value="RGW55676.1"/>
    <property type="molecule type" value="Genomic_DNA"/>
</dbReference>